<dbReference type="Proteomes" id="UP000005953">
    <property type="component" value="Unassembled WGS sequence"/>
</dbReference>
<dbReference type="GO" id="GO:1901135">
    <property type="term" value="P:carbohydrate derivative metabolic process"/>
    <property type="evidence" value="ECO:0007669"/>
    <property type="project" value="UniProtKB-ARBA"/>
</dbReference>
<dbReference type="Pfam" id="PF00534">
    <property type="entry name" value="Glycos_transf_1"/>
    <property type="match status" value="1"/>
</dbReference>
<dbReference type="SUPFAM" id="SSF53756">
    <property type="entry name" value="UDP-Glycosyltransferase/glycogen phosphorylase"/>
    <property type="match status" value="1"/>
</dbReference>
<evidence type="ECO:0000256" key="2">
    <source>
        <dbReference type="ARBA" id="ARBA00022676"/>
    </source>
</evidence>
<evidence type="ECO:0000259" key="4">
    <source>
        <dbReference type="Pfam" id="PF00534"/>
    </source>
</evidence>
<dbReference type="AlphaFoldDB" id="A4BC98"/>
<evidence type="ECO:0000256" key="1">
    <source>
        <dbReference type="ARBA" id="ARBA00009481"/>
    </source>
</evidence>
<dbReference type="CDD" id="cd03801">
    <property type="entry name" value="GT4_PimA-like"/>
    <property type="match status" value="1"/>
</dbReference>
<gene>
    <name evidence="5" type="ORF">MED297_13112</name>
</gene>
<feature type="domain" description="Glycosyl transferase family 1" evidence="4">
    <location>
        <begin position="165"/>
        <end position="328"/>
    </location>
</feature>
<dbReference type="PANTHER" id="PTHR12526:SF640">
    <property type="entry name" value="COLANIC ACID BIOSYNTHESIS GLYCOSYLTRANSFERASE WCAL-RELATED"/>
    <property type="match status" value="1"/>
</dbReference>
<evidence type="ECO:0000256" key="3">
    <source>
        <dbReference type="ARBA" id="ARBA00022679"/>
    </source>
</evidence>
<reference evidence="5 6" key="1">
    <citation type="submission" date="2006-02" db="EMBL/GenBank/DDBJ databases">
        <authorList>
            <person name="Pinhassi J."/>
            <person name="Pedros-Alio C."/>
            <person name="Ferriera S."/>
            <person name="Johnson J."/>
            <person name="Kravitz S."/>
            <person name="Halpern A."/>
            <person name="Remington K."/>
            <person name="Beeson K."/>
            <person name="Tran B."/>
            <person name="Rogers Y.-H."/>
            <person name="Friedman R."/>
            <person name="Venter J.C."/>
        </authorList>
    </citation>
    <scope>NUCLEOTIDE SEQUENCE [LARGE SCALE GENOMIC DNA]</scope>
    <source>
        <strain evidence="5 6">MED297</strain>
    </source>
</reference>
<comment type="similarity">
    <text evidence="1">Belongs to the glycosyltransferase group 1 family. Glycosyltransferase 4 subfamily.</text>
</comment>
<dbReference type="HOGENOM" id="CLU_009583_1_0_6"/>
<comment type="caution">
    <text evidence="5">The sequence shown here is derived from an EMBL/GenBank/DDBJ whole genome shotgun (WGS) entry which is preliminary data.</text>
</comment>
<organism evidence="5 6">
    <name type="scientific">Reinekea blandensis MED297</name>
    <dbReference type="NCBI Taxonomy" id="314283"/>
    <lineage>
        <taxon>Bacteria</taxon>
        <taxon>Pseudomonadati</taxon>
        <taxon>Pseudomonadota</taxon>
        <taxon>Gammaproteobacteria</taxon>
        <taxon>Oceanospirillales</taxon>
        <taxon>Saccharospirillaceae</taxon>
        <taxon>Reinekea</taxon>
    </lineage>
</organism>
<evidence type="ECO:0000313" key="5">
    <source>
        <dbReference type="EMBL" id="EAR10164.1"/>
    </source>
</evidence>
<dbReference type="InterPro" id="IPR001296">
    <property type="entry name" value="Glyco_trans_1"/>
</dbReference>
<protein>
    <submittedName>
        <fullName evidence="5">Putative lipopolysaccharide core biosynthesis mannosyltransferase</fullName>
    </submittedName>
</protein>
<dbReference type="GO" id="GO:0016757">
    <property type="term" value="F:glycosyltransferase activity"/>
    <property type="evidence" value="ECO:0007669"/>
    <property type="project" value="UniProtKB-KW"/>
</dbReference>
<dbReference type="PANTHER" id="PTHR12526">
    <property type="entry name" value="GLYCOSYLTRANSFERASE"/>
    <property type="match status" value="1"/>
</dbReference>
<keyword evidence="3 5" id="KW-0808">Transferase</keyword>
<evidence type="ECO:0000313" key="6">
    <source>
        <dbReference type="Proteomes" id="UP000005953"/>
    </source>
</evidence>
<dbReference type="EMBL" id="AAOE01000005">
    <property type="protein sequence ID" value="EAR10164.1"/>
    <property type="molecule type" value="Genomic_DNA"/>
</dbReference>
<accession>A4BC98</accession>
<proteinExistence type="inferred from homology"/>
<dbReference type="Gene3D" id="3.40.50.2000">
    <property type="entry name" value="Glycogen Phosphorylase B"/>
    <property type="match status" value="2"/>
</dbReference>
<keyword evidence="2 5" id="KW-0328">Glycosyltransferase</keyword>
<dbReference type="STRING" id="314283.MED297_13112"/>
<keyword evidence="6" id="KW-1185">Reference proteome</keyword>
<name>A4BC98_9GAMM</name>
<sequence length="353" mass="39217">MVHDYSGIEVVLGNSNKRFSGVTSTMLQVLSVQRRYAQVSVLGRHHLLGDVPAMSFWQAVRRLRQTPQDQKQRIFHARRNDEMIQALLLKYLFGAQMKIVFTSTAQRRKSWLTRWLMSRMDGLISTCQAAADYMPDPPDVIIPHGIDVQALNNTIETGQQPALSKPATNLIGIFGRVRAQKGIDLLVEAAVKLLPDYPDWGVVIVGQVTEEQKAFQVALERQIEQAGLKDRIVFTGELPYKQVVTWFQQVSIVTALSTNEGFGLTVLEALAAGKPVVATRAGAWPDILGQQDVGKLIEVGDQSALISALNSLMSDGALREQYGAAGKQLVSERYTVEREALELLDFYVRKVAE</sequence>